<reference evidence="6 7" key="1">
    <citation type="journal article" date="2016" name="Nat. Commun.">
        <title>Thousands of microbial genomes shed light on interconnected biogeochemical processes in an aquifer system.</title>
        <authorList>
            <person name="Anantharaman K."/>
            <person name="Brown C.T."/>
            <person name="Hug L.A."/>
            <person name="Sharon I."/>
            <person name="Castelle C.J."/>
            <person name="Probst A.J."/>
            <person name="Thomas B.C."/>
            <person name="Singh A."/>
            <person name="Wilkins M.J."/>
            <person name="Karaoz U."/>
            <person name="Brodie E.L."/>
            <person name="Williams K.H."/>
            <person name="Hubbard S.S."/>
            <person name="Banfield J.F."/>
        </authorList>
    </citation>
    <scope>NUCLEOTIDE SEQUENCE [LARGE SCALE GENOMIC DNA]</scope>
</reference>
<dbReference type="PANTHER" id="PTHR23531">
    <property type="entry name" value="QUINOLENE RESISTANCE PROTEIN NORA"/>
    <property type="match status" value="1"/>
</dbReference>
<feature type="domain" description="Major facilitator superfamily (MFS) profile" evidence="5">
    <location>
        <begin position="4"/>
        <end position="383"/>
    </location>
</feature>
<dbReference type="InterPro" id="IPR011701">
    <property type="entry name" value="MFS"/>
</dbReference>
<dbReference type="Proteomes" id="UP000179076">
    <property type="component" value="Unassembled WGS sequence"/>
</dbReference>
<feature type="transmembrane region" description="Helical" evidence="4">
    <location>
        <begin position="102"/>
        <end position="121"/>
    </location>
</feature>
<feature type="transmembrane region" description="Helical" evidence="4">
    <location>
        <begin position="45"/>
        <end position="64"/>
    </location>
</feature>
<feature type="transmembrane region" description="Helical" evidence="4">
    <location>
        <begin position="359"/>
        <end position="379"/>
    </location>
</feature>
<feature type="transmembrane region" description="Helical" evidence="4">
    <location>
        <begin position="240"/>
        <end position="258"/>
    </location>
</feature>
<dbReference type="Gene3D" id="1.20.1250.20">
    <property type="entry name" value="MFS general substrate transporter like domains"/>
    <property type="match status" value="1"/>
</dbReference>
<feature type="transmembrane region" description="Helical" evidence="4">
    <location>
        <begin position="71"/>
        <end position="90"/>
    </location>
</feature>
<dbReference type="EMBL" id="MFSP01000086">
    <property type="protein sequence ID" value="OGI66472.1"/>
    <property type="molecule type" value="Genomic_DNA"/>
</dbReference>
<proteinExistence type="predicted"/>
<feature type="transmembrane region" description="Helical" evidence="4">
    <location>
        <begin position="166"/>
        <end position="188"/>
    </location>
</feature>
<dbReference type="AlphaFoldDB" id="A0A1F6VA36"/>
<dbReference type="InterPro" id="IPR052714">
    <property type="entry name" value="MFS_Exporter"/>
</dbReference>
<dbReference type="GO" id="GO:0022857">
    <property type="term" value="F:transmembrane transporter activity"/>
    <property type="evidence" value="ECO:0007669"/>
    <property type="project" value="InterPro"/>
</dbReference>
<sequence>MNFTNPRAQFDFWLFALATFVLFTTNSMLALLSVVLKKQGLSADLIGIVLAAPAPAILVTMLLAGPIITRFGALQIARTGALIMLMSYLSFELTIDSFSGAIASRIFHGVGYALFMPAAMIYADGKLRGPHKLYYFGIYASMFPLPNVLGPPLADIYLRDFGIARFFLFTALPALLGATLVFTVTATHKAAVARAALIDYVHLLQRRSLWMPYGGIFVVGMFYGFVVSFMALLLESRHIPVSYFFVTFTACLFGSRFLLVRYIQQLPRTVIFSAGLGLLSCAYLVLALDPAPAAAILAGLLFGLGYSVAYPTLSIWVTQQFSPDQQGMPLTLYNAIFTLGIFLLPLFGGYVIAWLGAPTMVLGMALLGAVAIALTWFALRVGAPTH</sequence>
<feature type="transmembrane region" description="Helical" evidence="4">
    <location>
        <begin position="270"/>
        <end position="288"/>
    </location>
</feature>
<gene>
    <name evidence="6" type="ORF">A2W18_00415</name>
</gene>
<evidence type="ECO:0000256" key="4">
    <source>
        <dbReference type="SAM" id="Phobius"/>
    </source>
</evidence>
<feature type="transmembrane region" description="Helical" evidence="4">
    <location>
        <begin position="330"/>
        <end position="353"/>
    </location>
</feature>
<keyword evidence="3 4" id="KW-0472">Membrane</keyword>
<accession>A0A1F6VA36</accession>
<dbReference type="Pfam" id="PF07690">
    <property type="entry name" value="MFS_1"/>
    <property type="match status" value="1"/>
</dbReference>
<feature type="transmembrane region" description="Helical" evidence="4">
    <location>
        <begin position="294"/>
        <end position="318"/>
    </location>
</feature>
<evidence type="ECO:0000259" key="5">
    <source>
        <dbReference type="PROSITE" id="PS50850"/>
    </source>
</evidence>
<feature type="transmembrane region" description="Helical" evidence="4">
    <location>
        <begin position="133"/>
        <end position="154"/>
    </location>
</feature>
<evidence type="ECO:0000256" key="1">
    <source>
        <dbReference type="ARBA" id="ARBA00022692"/>
    </source>
</evidence>
<feature type="transmembrane region" description="Helical" evidence="4">
    <location>
        <begin position="12"/>
        <end position="33"/>
    </location>
</feature>
<keyword evidence="1 4" id="KW-0812">Transmembrane</keyword>
<keyword evidence="2 4" id="KW-1133">Transmembrane helix</keyword>
<organism evidence="6 7">
    <name type="scientific">Candidatus Muproteobacteria bacterium RBG_16_60_9</name>
    <dbReference type="NCBI Taxonomy" id="1817755"/>
    <lineage>
        <taxon>Bacteria</taxon>
        <taxon>Pseudomonadati</taxon>
        <taxon>Pseudomonadota</taxon>
        <taxon>Candidatus Muproteobacteria</taxon>
    </lineage>
</organism>
<evidence type="ECO:0000313" key="7">
    <source>
        <dbReference type="Proteomes" id="UP000179076"/>
    </source>
</evidence>
<evidence type="ECO:0000313" key="6">
    <source>
        <dbReference type="EMBL" id="OGI66472.1"/>
    </source>
</evidence>
<dbReference type="InterPro" id="IPR020846">
    <property type="entry name" value="MFS_dom"/>
</dbReference>
<dbReference type="InterPro" id="IPR036259">
    <property type="entry name" value="MFS_trans_sf"/>
</dbReference>
<name>A0A1F6VA36_9PROT</name>
<comment type="caution">
    <text evidence="6">The sequence shown here is derived from an EMBL/GenBank/DDBJ whole genome shotgun (WGS) entry which is preliminary data.</text>
</comment>
<dbReference type="SUPFAM" id="SSF103473">
    <property type="entry name" value="MFS general substrate transporter"/>
    <property type="match status" value="1"/>
</dbReference>
<evidence type="ECO:0000256" key="3">
    <source>
        <dbReference type="ARBA" id="ARBA00023136"/>
    </source>
</evidence>
<evidence type="ECO:0000256" key="2">
    <source>
        <dbReference type="ARBA" id="ARBA00022989"/>
    </source>
</evidence>
<dbReference type="PANTHER" id="PTHR23531:SF1">
    <property type="entry name" value="QUINOLENE RESISTANCE PROTEIN NORA"/>
    <property type="match status" value="1"/>
</dbReference>
<protein>
    <recommendedName>
        <fullName evidence="5">Major facilitator superfamily (MFS) profile domain-containing protein</fullName>
    </recommendedName>
</protein>
<dbReference type="PROSITE" id="PS50850">
    <property type="entry name" value="MFS"/>
    <property type="match status" value="1"/>
</dbReference>
<feature type="transmembrane region" description="Helical" evidence="4">
    <location>
        <begin position="209"/>
        <end position="234"/>
    </location>
</feature>